<organism evidence="1 2">
    <name type="scientific">Dyella jejuensis</name>
    <dbReference type="NCBI Taxonomy" id="1432009"/>
    <lineage>
        <taxon>Bacteria</taxon>
        <taxon>Pseudomonadati</taxon>
        <taxon>Pseudomonadota</taxon>
        <taxon>Gammaproteobacteria</taxon>
        <taxon>Lysobacterales</taxon>
        <taxon>Rhodanobacteraceae</taxon>
        <taxon>Dyella</taxon>
    </lineage>
</organism>
<evidence type="ECO:0000313" key="1">
    <source>
        <dbReference type="EMBL" id="MFK2899200.1"/>
    </source>
</evidence>
<keyword evidence="2" id="KW-1185">Reference proteome</keyword>
<dbReference type="Proteomes" id="UP001620461">
    <property type="component" value="Unassembled WGS sequence"/>
</dbReference>
<accession>A0ABW8JFX8</accession>
<name>A0ABW8JFX8_9GAMM</name>
<dbReference type="InterPro" id="IPR021710">
    <property type="entry name" value="DUF3293"/>
</dbReference>
<reference evidence="1 2" key="1">
    <citation type="submission" date="2020-10" db="EMBL/GenBank/DDBJ databases">
        <title>Phylogeny of dyella-like bacteria.</title>
        <authorList>
            <person name="Fu J."/>
        </authorList>
    </citation>
    <scope>NUCLEOTIDE SEQUENCE [LARGE SCALE GENOMIC DNA]</scope>
    <source>
        <strain evidence="1 2">JP1</strain>
    </source>
</reference>
<dbReference type="RefSeq" id="WP_404544753.1">
    <property type="nucleotide sequence ID" value="NZ_JADIKJ010000002.1"/>
</dbReference>
<comment type="caution">
    <text evidence="1">The sequence shown here is derived from an EMBL/GenBank/DDBJ whole genome shotgun (WGS) entry which is preliminary data.</text>
</comment>
<dbReference type="EMBL" id="JADIKJ010000002">
    <property type="protein sequence ID" value="MFK2899200.1"/>
    <property type="molecule type" value="Genomic_DNA"/>
</dbReference>
<dbReference type="Pfam" id="PF11697">
    <property type="entry name" value="DUF3293"/>
    <property type="match status" value="1"/>
</dbReference>
<gene>
    <name evidence="1" type="ORF">ISP15_02545</name>
</gene>
<evidence type="ECO:0000313" key="2">
    <source>
        <dbReference type="Proteomes" id="UP001620461"/>
    </source>
</evidence>
<proteinExistence type="predicted"/>
<protein>
    <submittedName>
        <fullName evidence="1">DUF3293 domain-containing protein</fullName>
    </submittedName>
</protein>
<sequence>MDNSLIDVYRAADYRVRLTRGGWACIRVDAALPSSLQEMIGRHSWAFITAWNPHSQKQPRAQNHAAQHALLSALRGLLQTVDIRLGIGVGGHWRETSFFVIGPDLAAIDELAQQFRQNAYVHGLGNGYARLRLASDRPPHGQAG</sequence>